<dbReference type="STRING" id="33097.A0A150GN03"/>
<evidence type="ECO:0000313" key="2">
    <source>
        <dbReference type="EMBL" id="KXZ51112.1"/>
    </source>
</evidence>
<keyword evidence="3" id="KW-1185">Reference proteome</keyword>
<accession>A0A150GN03</accession>
<feature type="region of interest" description="Disordered" evidence="1">
    <location>
        <begin position="138"/>
        <end position="170"/>
    </location>
</feature>
<protein>
    <submittedName>
        <fullName evidence="2">Uncharacterized protein</fullName>
    </submittedName>
</protein>
<feature type="region of interest" description="Disordered" evidence="1">
    <location>
        <begin position="402"/>
        <end position="444"/>
    </location>
</feature>
<reference evidence="3" key="1">
    <citation type="journal article" date="2016" name="Nat. Commun.">
        <title>The Gonium pectorale genome demonstrates co-option of cell cycle regulation during the evolution of multicellularity.</title>
        <authorList>
            <person name="Hanschen E.R."/>
            <person name="Marriage T.N."/>
            <person name="Ferris P.J."/>
            <person name="Hamaji T."/>
            <person name="Toyoda A."/>
            <person name="Fujiyama A."/>
            <person name="Neme R."/>
            <person name="Noguchi H."/>
            <person name="Minakuchi Y."/>
            <person name="Suzuki M."/>
            <person name="Kawai-Toyooka H."/>
            <person name="Smith D.R."/>
            <person name="Sparks H."/>
            <person name="Anderson J."/>
            <person name="Bakaric R."/>
            <person name="Luria V."/>
            <person name="Karger A."/>
            <person name="Kirschner M.W."/>
            <person name="Durand P.M."/>
            <person name="Michod R.E."/>
            <person name="Nozaki H."/>
            <person name="Olson B.J."/>
        </authorList>
    </citation>
    <scope>NUCLEOTIDE SEQUENCE [LARGE SCALE GENOMIC DNA]</scope>
    <source>
        <strain evidence="3">NIES-2863</strain>
    </source>
</reference>
<feature type="compositionally biased region" description="Acidic residues" evidence="1">
    <location>
        <begin position="20"/>
        <end position="40"/>
    </location>
</feature>
<gene>
    <name evidence="2" type="ORF">GPECTOR_14g93</name>
</gene>
<sequence>MHVAAGSRPRAAGSGIALDTDVEVVDLASLDDDDEEEEDAPTAPQPPVADDASARRQGGKAKLPPPLDPPGGVEKKLRTAPPAPGPQGGGGALAAAGPGVKVELRGSQAGSVPGPAGLAAVDMVPATQMEWEEPNLHEEDGGLDLRDPDPQQEGAENAMHGTGPTCHDQSRSARVLSHVAGTAATVAAAGVGLHAGGDPMAVEAAGVAGGGGVDGDDAYGGEVGVGAGAYADALPGPQPWAGGAAGPAPPAAHHMGSMMLLQAKELLDELRADADAAGGSAEGSAGGFPLTLDVYGLFHTLDGDVAVIEDGSGVMQSAQLADATVAPLLAGLPPPADLGIHMPHGLEEIQALYDSMDPAVREYGQDLADHVMQQIRDFSGLIRLQYDGPYVDLPVIVHLTNEGGGPGKEGGGENGSGAAGGSAPMEDGLGSCARSDGEGGGQEGSCAMYERYLQDLGIVQRDDGMQG</sequence>
<proteinExistence type="predicted"/>
<evidence type="ECO:0000313" key="3">
    <source>
        <dbReference type="Proteomes" id="UP000075714"/>
    </source>
</evidence>
<feature type="compositionally biased region" description="Gly residues" evidence="1">
    <location>
        <begin position="402"/>
        <end position="420"/>
    </location>
</feature>
<evidence type="ECO:0000256" key="1">
    <source>
        <dbReference type="SAM" id="MobiDB-lite"/>
    </source>
</evidence>
<dbReference type="EMBL" id="LSYV01000015">
    <property type="protein sequence ID" value="KXZ51112.1"/>
    <property type="molecule type" value="Genomic_DNA"/>
</dbReference>
<dbReference type="OrthoDB" id="341511at2759"/>
<dbReference type="AlphaFoldDB" id="A0A150GN03"/>
<comment type="caution">
    <text evidence="2">The sequence shown here is derived from an EMBL/GenBank/DDBJ whole genome shotgun (WGS) entry which is preliminary data.</text>
</comment>
<dbReference type="Proteomes" id="UP000075714">
    <property type="component" value="Unassembled WGS sequence"/>
</dbReference>
<organism evidence="2 3">
    <name type="scientific">Gonium pectorale</name>
    <name type="common">Green alga</name>
    <dbReference type="NCBI Taxonomy" id="33097"/>
    <lineage>
        <taxon>Eukaryota</taxon>
        <taxon>Viridiplantae</taxon>
        <taxon>Chlorophyta</taxon>
        <taxon>core chlorophytes</taxon>
        <taxon>Chlorophyceae</taxon>
        <taxon>CS clade</taxon>
        <taxon>Chlamydomonadales</taxon>
        <taxon>Volvocaceae</taxon>
        <taxon>Gonium</taxon>
    </lineage>
</organism>
<feature type="region of interest" description="Disordered" evidence="1">
    <location>
        <begin position="1"/>
        <end position="96"/>
    </location>
</feature>
<name>A0A150GN03_GONPE</name>
<feature type="compositionally biased region" description="Low complexity" evidence="1">
    <location>
        <begin position="1"/>
        <end position="17"/>
    </location>
</feature>
<feature type="compositionally biased region" description="Basic and acidic residues" evidence="1">
    <location>
        <begin position="138"/>
        <end position="149"/>
    </location>
</feature>